<dbReference type="Gene3D" id="2.40.100.20">
    <property type="match status" value="1"/>
</dbReference>
<evidence type="ECO:0000313" key="4">
    <source>
        <dbReference type="Proteomes" id="UP001164794"/>
    </source>
</evidence>
<name>A0A9E9NX54_9BURK</name>
<dbReference type="EMBL" id="CP098251">
    <property type="protein sequence ID" value="WAV92113.1"/>
    <property type="molecule type" value="Genomic_DNA"/>
</dbReference>
<dbReference type="Pfam" id="PF04126">
    <property type="entry name" value="Cyclophil_like"/>
    <property type="match status" value="1"/>
</dbReference>
<evidence type="ECO:0000313" key="2">
    <source>
        <dbReference type="EMBL" id="WAV92113.1"/>
    </source>
</evidence>
<keyword evidence="4" id="KW-1185">Reference proteome</keyword>
<reference evidence="2" key="2">
    <citation type="journal article" date="2022" name="Front. Microbiol.">
        <title>New perspectives on an old grouping: The genomic and phenotypic variability of Oxalobacter formigenes and the implications for calcium oxalate stone prevention.</title>
        <authorList>
            <person name="Chmiel J.A."/>
            <person name="Carr C."/>
            <person name="Stuivenberg G.A."/>
            <person name="Venema R."/>
            <person name="Chanyi R.M."/>
            <person name="Al K.F."/>
            <person name="Giguere D."/>
            <person name="Say H."/>
            <person name="Akouris P.P."/>
            <person name="Dominguez Romero S.A."/>
            <person name="Kwong A."/>
            <person name="Tai V."/>
            <person name="Koval S.F."/>
            <person name="Razvi H."/>
            <person name="Bjazevic J."/>
            <person name="Burton J.P."/>
        </authorList>
    </citation>
    <scope>NUCLEOTIDE SEQUENCE</scope>
    <source>
        <strain evidence="2">OxK</strain>
    </source>
</reference>
<dbReference type="InterPro" id="IPR025658">
    <property type="entry name" value="Cyclophilin_TM1367"/>
</dbReference>
<evidence type="ECO:0000313" key="3">
    <source>
        <dbReference type="EMBL" id="WAV97910.1"/>
    </source>
</evidence>
<gene>
    <name evidence="3" type="ORF">NB645_04070</name>
    <name evidence="2" type="ORF">NB646_05195</name>
</gene>
<organism evidence="2">
    <name type="scientific">Oxalobacter aliiformigenes</name>
    <dbReference type="NCBI Taxonomy" id="2946593"/>
    <lineage>
        <taxon>Bacteria</taxon>
        <taxon>Pseudomonadati</taxon>
        <taxon>Pseudomonadota</taxon>
        <taxon>Betaproteobacteria</taxon>
        <taxon>Burkholderiales</taxon>
        <taxon>Oxalobacteraceae</taxon>
        <taxon>Oxalobacter</taxon>
    </lineage>
</organism>
<dbReference type="Proteomes" id="UP001164794">
    <property type="component" value="Chromosome"/>
</dbReference>
<dbReference type="RefSeq" id="WP_269265494.1">
    <property type="nucleotide sequence ID" value="NZ_CP098248.1"/>
</dbReference>
<sequence length="123" mass="13386">MIITIGTTTLDVELYDNHASRSLRKTLPQEIRMSSWGDEYYGELARRIDYDGDALRDVFDIGEVALWPSGNALCIFFGPTPASVNGEPRMASDGVALGKITGDVSVLKKLKGSLSHVKIAARS</sequence>
<dbReference type="Proteomes" id="UP001164819">
    <property type="component" value="Chromosome"/>
</dbReference>
<reference evidence="3" key="1">
    <citation type="journal article" date="2022" name="Front. Microbiol.">
        <title>New perspectives on an old grouping: The genomic and phenotypic variability of Oxalobacter formigenes and the implications for calcium oxalate stone prevention.</title>
        <authorList>
            <person name="Chmiel J.A."/>
            <person name="Carr C."/>
            <person name="Stuivenberg G.A."/>
            <person name="Venema R."/>
            <person name="Chanyi R.M."/>
            <person name="Al K.F."/>
            <person name="Giguere D."/>
            <person name="Say H."/>
            <person name="Akouris P.P."/>
            <person name="Dominguez Romero S.A."/>
            <person name="Kwong A."/>
            <person name="Tai V."/>
            <person name="Koval S.F."/>
            <person name="Razvi H."/>
            <person name="Bjazevic J."/>
            <person name="Burton J.P."/>
        </authorList>
    </citation>
    <scope>NUCLEOTIDE SEQUENCE</scope>
    <source>
        <strain evidence="3">HOxNP-1</strain>
    </source>
</reference>
<protein>
    <submittedName>
        <fullName evidence="2">Cyclophilin-like fold protein</fullName>
    </submittedName>
</protein>
<feature type="domain" description="Cyclophilin TM1367-like" evidence="1">
    <location>
        <begin position="3"/>
        <end position="112"/>
    </location>
</feature>
<dbReference type="SUPFAM" id="SSF50891">
    <property type="entry name" value="Cyclophilin-like"/>
    <property type="match status" value="1"/>
</dbReference>
<evidence type="ECO:0000259" key="1">
    <source>
        <dbReference type="Pfam" id="PF04126"/>
    </source>
</evidence>
<dbReference type="InterPro" id="IPR029000">
    <property type="entry name" value="Cyclophilin-like_dom_sf"/>
</dbReference>
<proteinExistence type="predicted"/>
<accession>A0A9E9NX54</accession>
<dbReference type="AlphaFoldDB" id="A0A9E9NX54"/>
<dbReference type="EMBL" id="CP098248">
    <property type="protein sequence ID" value="WAV97910.1"/>
    <property type="molecule type" value="Genomic_DNA"/>
</dbReference>